<dbReference type="InterPro" id="IPR001130">
    <property type="entry name" value="TatD-like"/>
</dbReference>
<evidence type="ECO:0000313" key="2">
    <source>
        <dbReference type="EMBL" id="RZT96024.1"/>
    </source>
</evidence>
<dbReference type="RefSeq" id="WP_130305938.1">
    <property type="nucleotide sequence ID" value="NZ_SHKN01000001.1"/>
</dbReference>
<dbReference type="OrthoDB" id="664222at2"/>
<comment type="caution">
    <text evidence="2">The sequence shown here is derived from an EMBL/GenBank/DDBJ whole genome shotgun (WGS) entry which is preliminary data.</text>
</comment>
<gene>
    <name evidence="2" type="ORF">EV201_0655</name>
</gene>
<sequence length="223" mass="25849">MLETPYIDTHTHHLNHSDGVISVINYSPEKFNQDEHADYLISLGIHPWHVEKKNADLNLELVREFASNPSVMAIGEIGLDRAIKTPLSQQELFFTQQIEIAETYKKPIIIHAVRCFPELISIKKRVKVSTPWLIHGFRNNLQIAQELLKHNCYISFGEALLFDRKNQDVFVDIPINRIFLETDESKHTIIEIYEKAASLKKMKLADFKIALLKNYNTVFKKPI</sequence>
<dbReference type="InterPro" id="IPR032466">
    <property type="entry name" value="Metal_Hydrolase"/>
</dbReference>
<feature type="binding site" evidence="1">
    <location>
        <position position="111"/>
    </location>
    <ligand>
        <name>a divalent metal cation</name>
        <dbReference type="ChEBI" id="CHEBI:60240"/>
        <label>2</label>
    </ligand>
</feature>
<organism evidence="2 3">
    <name type="scientific">Ancylomarina subtilis</name>
    <dbReference type="NCBI Taxonomy" id="1639035"/>
    <lineage>
        <taxon>Bacteria</taxon>
        <taxon>Pseudomonadati</taxon>
        <taxon>Bacteroidota</taxon>
        <taxon>Bacteroidia</taxon>
        <taxon>Marinilabiliales</taxon>
        <taxon>Marinifilaceae</taxon>
        <taxon>Ancylomarina</taxon>
    </lineage>
</organism>
<dbReference type="EMBL" id="SHKN01000001">
    <property type="protein sequence ID" value="RZT96024.1"/>
    <property type="molecule type" value="Genomic_DNA"/>
</dbReference>
<dbReference type="Proteomes" id="UP000293562">
    <property type="component" value="Unassembled WGS sequence"/>
</dbReference>
<dbReference type="AlphaFoldDB" id="A0A4Q7VIY1"/>
<dbReference type="SUPFAM" id="SSF51556">
    <property type="entry name" value="Metallo-dependent hydrolases"/>
    <property type="match status" value="1"/>
</dbReference>
<dbReference type="GO" id="GO:0046872">
    <property type="term" value="F:metal ion binding"/>
    <property type="evidence" value="ECO:0007669"/>
    <property type="project" value="UniProtKB-KW"/>
</dbReference>
<dbReference type="PIRSF" id="PIRSF005902">
    <property type="entry name" value="DNase_TatD"/>
    <property type="match status" value="1"/>
</dbReference>
<protein>
    <submittedName>
        <fullName evidence="2">TatD DNase family protein</fullName>
    </submittedName>
</protein>
<dbReference type="PANTHER" id="PTHR46124:SF2">
    <property type="entry name" value="D-AMINOACYL-TRNA DEACYLASE"/>
    <property type="match status" value="1"/>
</dbReference>
<evidence type="ECO:0000313" key="3">
    <source>
        <dbReference type="Proteomes" id="UP000293562"/>
    </source>
</evidence>
<reference evidence="2 3" key="1">
    <citation type="submission" date="2019-02" db="EMBL/GenBank/DDBJ databases">
        <title>Genomic Encyclopedia of Type Strains, Phase IV (KMG-IV): sequencing the most valuable type-strain genomes for metagenomic binning, comparative biology and taxonomic classification.</title>
        <authorList>
            <person name="Goeker M."/>
        </authorList>
    </citation>
    <scope>NUCLEOTIDE SEQUENCE [LARGE SCALE GENOMIC DNA]</scope>
    <source>
        <strain evidence="2 3">DSM 28825</strain>
    </source>
</reference>
<name>A0A4Q7VIY1_9BACT</name>
<dbReference type="Pfam" id="PF01026">
    <property type="entry name" value="TatD_DNase"/>
    <property type="match status" value="1"/>
</dbReference>
<keyword evidence="1" id="KW-0479">Metal-binding</keyword>
<dbReference type="Gene3D" id="3.20.20.140">
    <property type="entry name" value="Metal-dependent hydrolases"/>
    <property type="match status" value="1"/>
</dbReference>
<dbReference type="GO" id="GO:0016788">
    <property type="term" value="F:hydrolase activity, acting on ester bonds"/>
    <property type="evidence" value="ECO:0007669"/>
    <property type="project" value="InterPro"/>
</dbReference>
<proteinExistence type="predicted"/>
<keyword evidence="3" id="KW-1185">Reference proteome</keyword>
<feature type="binding site" evidence="1">
    <location>
        <position position="76"/>
    </location>
    <ligand>
        <name>a divalent metal cation</name>
        <dbReference type="ChEBI" id="CHEBI:60240"/>
        <label>1</label>
    </ligand>
</feature>
<accession>A0A4Q7VIY1</accession>
<feature type="binding site" evidence="1">
    <location>
        <position position="183"/>
    </location>
    <ligand>
        <name>a divalent metal cation</name>
        <dbReference type="ChEBI" id="CHEBI:60240"/>
        <label>1</label>
    </ligand>
</feature>
<dbReference type="PANTHER" id="PTHR46124">
    <property type="entry name" value="D-AMINOACYL-TRNA DEACYLASE"/>
    <property type="match status" value="1"/>
</dbReference>
<evidence type="ECO:0000256" key="1">
    <source>
        <dbReference type="PIRSR" id="PIRSR005902-1"/>
    </source>
</evidence>
<feature type="binding site" evidence="1">
    <location>
        <position position="135"/>
    </location>
    <ligand>
        <name>a divalent metal cation</name>
        <dbReference type="ChEBI" id="CHEBI:60240"/>
        <label>2</label>
    </ligand>
</feature>